<dbReference type="AlphaFoldDB" id="A0A1V8RN88"/>
<evidence type="ECO:0000313" key="1">
    <source>
        <dbReference type="EMBL" id="OQM74429.1"/>
    </source>
</evidence>
<gene>
    <name evidence="1" type="ORF">BFN67_21975</name>
</gene>
<keyword evidence="2" id="KW-1185">Reference proteome</keyword>
<sequence>MIQAELEAYEQLLTKVDREDRLSRKRIERMGECGSWGMSNIVHRGVRPRKPRGQTRSWSAMRLTVVMWTDIDWSLIDSQFLVRQLLRRE</sequence>
<accession>A0A1V8RN88</accession>
<name>A0A1V8RN88_9HYPH</name>
<dbReference type="Proteomes" id="UP000191905">
    <property type="component" value="Unassembled WGS sequence"/>
</dbReference>
<comment type="caution">
    <text evidence="1">The sequence shown here is derived from an EMBL/GenBank/DDBJ whole genome shotgun (WGS) entry which is preliminary data.</text>
</comment>
<reference evidence="1 2" key="1">
    <citation type="journal article" date="2016" name="Int. J. Syst. Evol. Microbiol.">
        <title>Pseudaminobacter manganicus sp. nov., isolated from sludge of a manganese mine.</title>
        <authorList>
            <person name="Li J."/>
            <person name="Huang J."/>
            <person name="Liao S."/>
            <person name="Wang G."/>
        </authorList>
    </citation>
    <scope>NUCLEOTIDE SEQUENCE [LARGE SCALE GENOMIC DNA]</scope>
    <source>
        <strain evidence="1 2">JH-7</strain>
    </source>
</reference>
<protein>
    <submittedName>
        <fullName evidence="1">Uncharacterized protein</fullName>
    </submittedName>
</protein>
<evidence type="ECO:0000313" key="2">
    <source>
        <dbReference type="Proteomes" id="UP000191905"/>
    </source>
</evidence>
<proteinExistence type="predicted"/>
<dbReference type="EMBL" id="MDET01000031">
    <property type="protein sequence ID" value="OQM74429.1"/>
    <property type="molecule type" value="Genomic_DNA"/>
</dbReference>
<organism evidence="1 2">
    <name type="scientific">Manganibacter manganicus</name>
    <dbReference type="NCBI Taxonomy" id="1873176"/>
    <lineage>
        <taxon>Bacteria</taxon>
        <taxon>Pseudomonadati</taxon>
        <taxon>Pseudomonadota</taxon>
        <taxon>Alphaproteobacteria</taxon>
        <taxon>Hyphomicrobiales</taxon>
        <taxon>Phyllobacteriaceae</taxon>
        <taxon>Manganibacter</taxon>
    </lineage>
</organism>